<name>A0ACB9LXJ1_BAUVA</name>
<dbReference type="Proteomes" id="UP000828941">
    <property type="component" value="Chromosome 10"/>
</dbReference>
<dbReference type="EMBL" id="CM039435">
    <property type="protein sequence ID" value="KAI4315962.1"/>
    <property type="molecule type" value="Genomic_DNA"/>
</dbReference>
<sequence length="192" mass="20905">MAGDSKPARKIMVVAEPTRESAGALQYALYNAVFEKDELILLHVENPTSWLNVISSMFLRKPLVGNSTTEGGGGEEGGSDVDFLEEMKSACKVAQPKLRVRTLRVVMDGKDKATMILSQTKEQGIDLIIIGQKRSLSSVILGSMRPAGPKVVDTAEFLIENCSCNCVGVQKKGQNEGYVLNTKTQKNFRLLA</sequence>
<evidence type="ECO:0000313" key="2">
    <source>
        <dbReference type="Proteomes" id="UP000828941"/>
    </source>
</evidence>
<gene>
    <name evidence="1" type="ORF">L6164_023985</name>
</gene>
<protein>
    <submittedName>
        <fullName evidence="1">Uncharacterized protein</fullName>
    </submittedName>
</protein>
<keyword evidence="2" id="KW-1185">Reference proteome</keyword>
<accession>A0ACB9LXJ1</accession>
<evidence type="ECO:0000313" key="1">
    <source>
        <dbReference type="EMBL" id="KAI4315962.1"/>
    </source>
</evidence>
<reference evidence="1 2" key="1">
    <citation type="journal article" date="2022" name="DNA Res.">
        <title>Chromosomal-level genome assembly of the orchid tree Bauhinia variegata (Leguminosae; Cercidoideae) supports the allotetraploid origin hypothesis of Bauhinia.</title>
        <authorList>
            <person name="Zhong Y."/>
            <person name="Chen Y."/>
            <person name="Zheng D."/>
            <person name="Pang J."/>
            <person name="Liu Y."/>
            <person name="Luo S."/>
            <person name="Meng S."/>
            <person name="Qian L."/>
            <person name="Wei D."/>
            <person name="Dai S."/>
            <person name="Zhou R."/>
        </authorList>
    </citation>
    <scope>NUCLEOTIDE SEQUENCE [LARGE SCALE GENOMIC DNA]</scope>
    <source>
        <strain evidence="1">BV-YZ2020</strain>
    </source>
</reference>
<organism evidence="1 2">
    <name type="scientific">Bauhinia variegata</name>
    <name type="common">Purple orchid tree</name>
    <name type="synonym">Phanera variegata</name>
    <dbReference type="NCBI Taxonomy" id="167791"/>
    <lineage>
        <taxon>Eukaryota</taxon>
        <taxon>Viridiplantae</taxon>
        <taxon>Streptophyta</taxon>
        <taxon>Embryophyta</taxon>
        <taxon>Tracheophyta</taxon>
        <taxon>Spermatophyta</taxon>
        <taxon>Magnoliopsida</taxon>
        <taxon>eudicotyledons</taxon>
        <taxon>Gunneridae</taxon>
        <taxon>Pentapetalae</taxon>
        <taxon>rosids</taxon>
        <taxon>fabids</taxon>
        <taxon>Fabales</taxon>
        <taxon>Fabaceae</taxon>
        <taxon>Cercidoideae</taxon>
        <taxon>Cercideae</taxon>
        <taxon>Bauhiniinae</taxon>
        <taxon>Bauhinia</taxon>
    </lineage>
</organism>
<comment type="caution">
    <text evidence="1">The sequence shown here is derived from an EMBL/GenBank/DDBJ whole genome shotgun (WGS) entry which is preliminary data.</text>
</comment>
<proteinExistence type="predicted"/>